<dbReference type="EMBL" id="CP051677">
    <property type="protein sequence ID" value="QJD78668.1"/>
    <property type="molecule type" value="Genomic_DNA"/>
</dbReference>
<keyword evidence="2" id="KW-1185">Reference proteome</keyword>
<protein>
    <submittedName>
        <fullName evidence="1">Sigma-70 family RNA polymerase sigma factor</fullName>
    </submittedName>
</protein>
<proteinExistence type="predicted"/>
<evidence type="ECO:0000313" key="2">
    <source>
        <dbReference type="Proteomes" id="UP000501128"/>
    </source>
</evidence>
<gene>
    <name evidence="1" type="ORF">HH216_09695</name>
</gene>
<dbReference type="KEGG" id="srho:HH216_09695"/>
<dbReference type="RefSeq" id="WP_169550636.1">
    <property type="nucleotide sequence ID" value="NZ_CP051677.1"/>
</dbReference>
<dbReference type="AlphaFoldDB" id="A0A7L5DQ89"/>
<reference evidence="1 2" key="1">
    <citation type="submission" date="2020-04" db="EMBL/GenBank/DDBJ databases">
        <title>Genome sequencing of novel species.</title>
        <authorList>
            <person name="Heo J."/>
            <person name="Kim S.-J."/>
            <person name="Kim J.-S."/>
            <person name="Hong S.-B."/>
            <person name="Kwon S.-W."/>
        </authorList>
    </citation>
    <scope>NUCLEOTIDE SEQUENCE [LARGE SCALE GENOMIC DNA]</scope>
    <source>
        <strain evidence="1 2">CJU-R4</strain>
    </source>
</reference>
<dbReference type="Proteomes" id="UP000501128">
    <property type="component" value="Chromosome"/>
</dbReference>
<sequence length="279" mass="31604">MVNELLDSQVQQEMQRLSLFLNELFPDPTGLTLMVTAEQQQAELKQLREGLRTEQFFLVVDLLSMRIVEAAGLEELGYQSSQFTFRQYLSAFPTQGMLQLITLLGKQSFSMSDQAMVTFMNPKYVSSIPMTCANGQVMLIKRMISPWQFSSTGLLTAYVSEYTIMQPYNNEPLNPRFINMPPAVEAQFSAMMAQVFAHLPARINRFAHKEISLLKLYVEKEGEELPVPQIALMAGIKPNTVRTYNQRIMAKAKTMFGSNMNARTAREVALFLKQSGMLG</sequence>
<name>A0A7L5DQ89_9BACT</name>
<accession>A0A7L5DQ89</accession>
<evidence type="ECO:0000313" key="1">
    <source>
        <dbReference type="EMBL" id="QJD78668.1"/>
    </source>
</evidence>
<organism evidence="1 2">
    <name type="scientific">Spirosoma rhododendri</name>
    <dbReference type="NCBI Taxonomy" id="2728024"/>
    <lineage>
        <taxon>Bacteria</taxon>
        <taxon>Pseudomonadati</taxon>
        <taxon>Bacteroidota</taxon>
        <taxon>Cytophagia</taxon>
        <taxon>Cytophagales</taxon>
        <taxon>Cytophagaceae</taxon>
        <taxon>Spirosoma</taxon>
    </lineage>
</organism>